<dbReference type="SUPFAM" id="SSF141571">
    <property type="entry name" value="Pentapeptide repeat-like"/>
    <property type="match status" value="1"/>
</dbReference>
<dbReference type="InParanoid" id="A0A7J8BM76"/>
<feature type="region of interest" description="Disordered" evidence="1">
    <location>
        <begin position="133"/>
        <end position="171"/>
    </location>
</feature>
<keyword evidence="3" id="KW-1185">Reference proteome</keyword>
<feature type="compositionally biased region" description="Low complexity" evidence="1">
    <location>
        <begin position="148"/>
        <end position="158"/>
    </location>
</feature>
<evidence type="ECO:0000313" key="2">
    <source>
        <dbReference type="EMBL" id="KAF6399838.1"/>
    </source>
</evidence>
<evidence type="ECO:0000313" key="3">
    <source>
        <dbReference type="Proteomes" id="UP000550707"/>
    </source>
</evidence>
<name>A0A7J8BM76_MOLMO</name>
<feature type="region of interest" description="Disordered" evidence="1">
    <location>
        <begin position="188"/>
        <end position="216"/>
    </location>
</feature>
<proteinExistence type="predicted"/>
<dbReference type="Proteomes" id="UP000550707">
    <property type="component" value="Unassembled WGS sequence"/>
</dbReference>
<accession>A0A7J8BM76</accession>
<organism evidence="2 3">
    <name type="scientific">Molossus molossus</name>
    <name type="common">Pallas' mastiff bat</name>
    <name type="synonym">Vespertilio molossus</name>
    <dbReference type="NCBI Taxonomy" id="27622"/>
    <lineage>
        <taxon>Eukaryota</taxon>
        <taxon>Metazoa</taxon>
        <taxon>Chordata</taxon>
        <taxon>Craniata</taxon>
        <taxon>Vertebrata</taxon>
        <taxon>Euteleostomi</taxon>
        <taxon>Mammalia</taxon>
        <taxon>Eutheria</taxon>
        <taxon>Laurasiatheria</taxon>
        <taxon>Chiroptera</taxon>
        <taxon>Yangochiroptera</taxon>
        <taxon>Molossidae</taxon>
        <taxon>Molossus</taxon>
    </lineage>
</organism>
<protein>
    <submittedName>
        <fullName evidence="2">Uncharacterized protein</fullName>
    </submittedName>
</protein>
<sequence>MRPSEVSVATFPPVVGTCSVDEDEANREERKHILPAERHRLEHHRLEHLRLEHLRLERHRLEHLRLEHLRLEHHRLEHLRLEHLRLEHHRLEHLRLEHHRLEHLRLEHHRLEHLRLEHLRLERHRLEHHRLEHPRERLRSIPNPDSHSSPPKNLDLLLSPPPSPPQQHPNSLSSASFIFLLHTVSPSSQELPPPGTHFSPSLPFELPTEGISPPRDPVLVRSGLDNTLLSHPPHAQLCKGVRGRLR</sequence>
<reference evidence="2 3" key="1">
    <citation type="journal article" date="2020" name="Nature">
        <title>Six reference-quality genomes reveal evolution of bat adaptations.</title>
        <authorList>
            <person name="Jebb D."/>
            <person name="Huang Z."/>
            <person name="Pippel M."/>
            <person name="Hughes G.M."/>
            <person name="Lavrichenko K."/>
            <person name="Devanna P."/>
            <person name="Winkler S."/>
            <person name="Jermiin L.S."/>
            <person name="Skirmuntt E.C."/>
            <person name="Katzourakis A."/>
            <person name="Burkitt-Gray L."/>
            <person name="Ray D.A."/>
            <person name="Sullivan K.A.M."/>
            <person name="Roscito J.G."/>
            <person name="Kirilenko B.M."/>
            <person name="Davalos L.M."/>
            <person name="Corthals A.P."/>
            <person name="Power M.L."/>
            <person name="Jones G."/>
            <person name="Ransome R.D."/>
            <person name="Dechmann D.K.N."/>
            <person name="Locatelli A.G."/>
            <person name="Puechmaille S.J."/>
            <person name="Fedrigo O."/>
            <person name="Jarvis E.D."/>
            <person name="Hiller M."/>
            <person name="Vernes S.C."/>
            <person name="Myers E.W."/>
            <person name="Teeling E.C."/>
        </authorList>
    </citation>
    <scope>NUCLEOTIDE SEQUENCE [LARGE SCALE GENOMIC DNA]</scope>
    <source>
        <strain evidence="2">MMolMol1</strain>
        <tissue evidence="2">Muscle</tissue>
    </source>
</reference>
<evidence type="ECO:0000256" key="1">
    <source>
        <dbReference type="SAM" id="MobiDB-lite"/>
    </source>
</evidence>
<dbReference type="AlphaFoldDB" id="A0A7J8BM76"/>
<dbReference type="EMBL" id="JACASF010000023">
    <property type="protein sequence ID" value="KAF6399838.1"/>
    <property type="molecule type" value="Genomic_DNA"/>
</dbReference>
<comment type="caution">
    <text evidence="2">The sequence shown here is derived from an EMBL/GenBank/DDBJ whole genome shotgun (WGS) entry which is preliminary data.</text>
</comment>
<dbReference type="Gene3D" id="2.160.20.80">
    <property type="entry name" value="E3 ubiquitin-protein ligase SopA"/>
    <property type="match status" value="1"/>
</dbReference>
<gene>
    <name evidence="2" type="ORF">HJG59_010108</name>
</gene>